<dbReference type="PANTHER" id="PTHR43744">
    <property type="entry name" value="ABC TRANSPORTER PERMEASE PROTEIN MG189-RELATED-RELATED"/>
    <property type="match status" value="1"/>
</dbReference>
<dbReference type="SUPFAM" id="SSF161098">
    <property type="entry name" value="MetI-like"/>
    <property type="match status" value="1"/>
</dbReference>
<feature type="transmembrane region" description="Helical" evidence="7">
    <location>
        <begin position="130"/>
        <end position="152"/>
    </location>
</feature>
<evidence type="ECO:0000313" key="9">
    <source>
        <dbReference type="EMBL" id="SHM87690.1"/>
    </source>
</evidence>
<keyword evidence="6 7" id="KW-0472">Membrane</keyword>
<keyword evidence="5 7" id="KW-1133">Transmembrane helix</keyword>
<evidence type="ECO:0000256" key="2">
    <source>
        <dbReference type="ARBA" id="ARBA00022448"/>
    </source>
</evidence>
<dbReference type="OrthoDB" id="9793448at2"/>
<keyword evidence="2 7" id="KW-0813">Transport</keyword>
<dbReference type="RefSeq" id="WP_073290048.1">
    <property type="nucleotide sequence ID" value="NZ_FRCP01000020.1"/>
</dbReference>
<dbReference type="GO" id="GO:0005886">
    <property type="term" value="C:plasma membrane"/>
    <property type="evidence" value="ECO:0007669"/>
    <property type="project" value="UniProtKB-SubCell"/>
</dbReference>
<organism evidence="9 10">
    <name type="scientific">Anaerosporobacter mobilis DSM 15930</name>
    <dbReference type="NCBI Taxonomy" id="1120996"/>
    <lineage>
        <taxon>Bacteria</taxon>
        <taxon>Bacillati</taxon>
        <taxon>Bacillota</taxon>
        <taxon>Clostridia</taxon>
        <taxon>Lachnospirales</taxon>
        <taxon>Lachnospiraceae</taxon>
        <taxon>Anaerosporobacter</taxon>
    </lineage>
</organism>
<evidence type="ECO:0000256" key="7">
    <source>
        <dbReference type="RuleBase" id="RU363032"/>
    </source>
</evidence>
<dbReference type="Gene3D" id="1.10.3720.10">
    <property type="entry name" value="MetI-like"/>
    <property type="match status" value="1"/>
</dbReference>
<gene>
    <name evidence="9" type="ORF">SAMN02746066_03696</name>
</gene>
<keyword evidence="4 7" id="KW-0812">Transmembrane</keyword>
<dbReference type="CDD" id="cd06261">
    <property type="entry name" value="TM_PBP2"/>
    <property type="match status" value="1"/>
</dbReference>
<dbReference type="AlphaFoldDB" id="A0A1M7MA97"/>
<dbReference type="EMBL" id="FRCP01000020">
    <property type="protein sequence ID" value="SHM87690.1"/>
    <property type="molecule type" value="Genomic_DNA"/>
</dbReference>
<accession>A0A1M7MA97</accession>
<dbReference type="Proteomes" id="UP000184038">
    <property type="component" value="Unassembled WGS sequence"/>
</dbReference>
<comment type="similarity">
    <text evidence="7">Belongs to the binding-protein-dependent transport system permease family.</text>
</comment>
<feature type="domain" description="ABC transmembrane type-1" evidence="8">
    <location>
        <begin position="93"/>
        <end position="303"/>
    </location>
</feature>
<comment type="subcellular location">
    <subcellularLocation>
        <location evidence="1 7">Cell membrane</location>
        <topology evidence="1 7">Multi-pass membrane protein</topology>
    </subcellularLocation>
</comment>
<reference evidence="9 10" key="1">
    <citation type="submission" date="2016-11" db="EMBL/GenBank/DDBJ databases">
        <authorList>
            <person name="Jaros S."/>
            <person name="Januszkiewicz K."/>
            <person name="Wedrychowicz H."/>
        </authorList>
    </citation>
    <scope>NUCLEOTIDE SEQUENCE [LARGE SCALE GENOMIC DNA]</scope>
    <source>
        <strain evidence="9 10">DSM 15930</strain>
    </source>
</reference>
<evidence type="ECO:0000256" key="1">
    <source>
        <dbReference type="ARBA" id="ARBA00004651"/>
    </source>
</evidence>
<dbReference type="PANTHER" id="PTHR43744:SF6">
    <property type="entry name" value="ABC TRANSPORTER PERMEASE PROTEIN YESQ-RELATED"/>
    <property type="match status" value="1"/>
</dbReference>
<keyword evidence="3" id="KW-1003">Cell membrane</keyword>
<proteinExistence type="inferred from homology"/>
<sequence>MNIRCKKPQISRDKVKKFFLGSKDKQGFGKMTIIYALLICIGFVYLYPLLYMISRSFMPLDDLLDTSVDWIPSTFYIKNYVNAAKSMNFWKTFGQSVIIAGLPTLLNVVVCSIIGYGFARYNFRGKKIMLGILIFSFILPAQVTMMPNYVWYSDLKILNSLNAFILPAALGQGLKSQIFILIFYNFFRQVPQALIEASKIDGAGHFKSFVKIALPSAAPAILVVFLFSIVWYWNESYLTQLYVCGAVSKSDWSTLVVSLKNFADSYTTQASVTGSGMVSLNESIKMSGTMLSILPLLIMYFVLQRQFVESLDRTGITGE</sequence>
<feature type="transmembrane region" description="Helical" evidence="7">
    <location>
        <begin position="208"/>
        <end position="233"/>
    </location>
</feature>
<protein>
    <submittedName>
        <fullName evidence="9">Multiple sugar transport system permease protein</fullName>
    </submittedName>
</protein>
<feature type="transmembrane region" description="Helical" evidence="7">
    <location>
        <begin position="97"/>
        <end position="118"/>
    </location>
</feature>
<dbReference type="STRING" id="1120996.SAMN02746066_03696"/>
<dbReference type="InterPro" id="IPR000515">
    <property type="entry name" value="MetI-like"/>
</dbReference>
<evidence type="ECO:0000259" key="8">
    <source>
        <dbReference type="PROSITE" id="PS50928"/>
    </source>
</evidence>
<keyword evidence="10" id="KW-1185">Reference proteome</keyword>
<feature type="transmembrane region" description="Helical" evidence="7">
    <location>
        <begin position="164"/>
        <end position="187"/>
    </location>
</feature>
<evidence type="ECO:0000256" key="4">
    <source>
        <dbReference type="ARBA" id="ARBA00022692"/>
    </source>
</evidence>
<feature type="transmembrane region" description="Helical" evidence="7">
    <location>
        <begin position="284"/>
        <end position="303"/>
    </location>
</feature>
<keyword evidence="9" id="KW-0762">Sugar transport</keyword>
<name>A0A1M7MA97_9FIRM</name>
<evidence type="ECO:0000256" key="5">
    <source>
        <dbReference type="ARBA" id="ARBA00022989"/>
    </source>
</evidence>
<evidence type="ECO:0000256" key="3">
    <source>
        <dbReference type="ARBA" id="ARBA00022475"/>
    </source>
</evidence>
<dbReference type="GO" id="GO:0055085">
    <property type="term" value="P:transmembrane transport"/>
    <property type="evidence" value="ECO:0007669"/>
    <property type="project" value="InterPro"/>
</dbReference>
<evidence type="ECO:0000256" key="6">
    <source>
        <dbReference type="ARBA" id="ARBA00023136"/>
    </source>
</evidence>
<dbReference type="InterPro" id="IPR035906">
    <property type="entry name" value="MetI-like_sf"/>
</dbReference>
<dbReference type="PROSITE" id="PS50928">
    <property type="entry name" value="ABC_TM1"/>
    <property type="match status" value="1"/>
</dbReference>
<evidence type="ECO:0000313" key="10">
    <source>
        <dbReference type="Proteomes" id="UP000184038"/>
    </source>
</evidence>
<feature type="transmembrane region" description="Helical" evidence="7">
    <location>
        <begin position="33"/>
        <end position="53"/>
    </location>
</feature>
<dbReference type="Pfam" id="PF00528">
    <property type="entry name" value="BPD_transp_1"/>
    <property type="match status" value="1"/>
</dbReference>